<accession>A0A836FHA0</accession>
<dbReference type="Proteomes" id="UP000670152">
    <property type="component" value="Unassembled WGS sequence"/>
</dbReference>
<dbReference type="OrthoDB" id="10263272at2759"/>
<dbReference type="InterPro" id="IPR033010">
    <property type="entry name" value="Cdc20/Fizzy"/>
</dbReference>
<dbReference type="InterPro" id="IPR036322">
    <property type="entry name" value="WD40_repeat_dom_sf"/>
</dbReference>
<evidence type="ECO:0000313" key="3">
    <source>
        <dbReference type="EMBL" id="KAG5319076.1"/>
    </source>
</evidence>
<dbReference type="InterPro" id="IPR015943">
    <property type="entry name" value="WD40/YVTN_repeat-like_dom_sf"/>
</dbReference>
<keyword evidence="1" id="KW-0853">WD repeat</keyword>
<feature type="non-terminal residue" evidence="3">
    <location>
        <position position="1"/>
    </location>
</feature>
<name>A0A836FHA0_9HYME</name>
<feature type="non-terminal residue" evidence="3">
    <location>
        <position position="536"/>
    </location>
</feature>
<reference evidence="3 4" key="1">
    <citation type="submission" date="2020-02" db="EMBL/GenBank/DDBJ databases">
        <title>Relaxed selection underlies rapid genomic changes in the transitions from sociality to social parasitism in ants.</title>
        <authorList>
            <person name="Bi X."/>
        </authorList>
    </citation>
    <scope>NUCLEOTIDE SEQUENCE [LARGE SCALE GENOMIC DNA]</scope>
    <source>
        <strain evidence="3">BGI-DK2014b</strain>
        <tissue evidence="3">Whole body</tissue>
    </source>
</reference>
<dbReference type="Gene3D" id="2.130.10.10">
    <property type="entry name" value="YVTN repeat-like/Quinoprotein amine dehydrogenase"/>
    <property type="match status" value="1"/>
</dbReference>
<sequence>MPPAEIIQRHPPHSAALGRRKFWILRLIIPRKWPLLSTEEATNEDPEQYNAQKFRHPNCMKIKACTSISKQIYLGDRFLPSRRGYNFDMAHYLLMKEKPIEKTNIIDVCKEVDSLDTTYRRKALRAIMLEQVLIPELDQDKILRFSGSMVRRPRNPPRSEYEKKDGWKCIPRKKILIGSAEKMLSVPENVVPLQGNMAMDWSCNNMLAMSNNDCLIIYNNDGEKVLSSVIRCKSVTYDINKITDIKWASDGNKLIMSTLILKNYTSALVMYDLKKQKILWDVMCKCQVEEKGCAIRCVCWSAYDRQIVTGCAGKISIFDPDTGVLLHTRLELTKAEILNLSFSPNYKYLVSTGEDKIVRLFSWSELTPCFNIRFFKPVKAVAWHPQVPDLLCIGGRKNGSLSLWNVNKCAMIAFVRAKFNGRVENLTWNKLSGELIVHWTYKEENNIYTIVAVLASFNRIVDVLPLDKETRLCFLKFNAAHEQLMIQQWVTMADVLDSDDSDRDSSPQLCPFPDTSSPDWAATELDCRTGRAVTCR</sequence>
<evidence type="ECO:0000313" key="4">
    <source>
        <dbReference type="Proteomes" id="UP000670152"/>
    </source>
</evidence>
<evidence type="ECO:0000256" key="2">
    <source>
        <dbReference type="ARBA" id="ARBA00022737"/>
    </source>
</evidence>
<keyword evidence="2" id="KW-0677">Repeat</keyword>
<dbReference type="GO" id="GO:0010997">
    <property type="term" value="F:anaphase-promoting complex binding"/>
    <property type="evidence" value="ECO:0007669"/>
    <property type="project" value="InterPro"/>
</dbReference>
<protein>
    <submittedName>
        <fullName evidence="3">CORT protein</fullName>
    </submittedName>
</protein>
<evidence type="ECO:0000256" key="1">
    <source>
        <dbReference type="ARBA" id="ARBA00022574"/>
    </source>
</evidence>
<dbReference type="EMBL" id="JAANIB010010543">
    <property type="protein sequence ID" value="KAG5319076.1"/>
    <property type="molecule type" value="Genomic_DNA"/>
</dbReference>
<dbReference type="GO" id="GO:0031145">
    <property type="term" value="P:anaphase-promoting complex-dependent catabolic process"/>
    <property type="evidence" value="ECO:0007669"/>
    <property type="project" value="TreeGrafter"/>
</dbReference>
<dbReference type="AlphaFoldDB" id="A0A836FHA0"/>
<keyword evidence="4" id="KW-1185">Reference proteome</keyword>
<dbReference type="GO" id="GO:1905786">
    <property type="term" value="P:positive regulation of anaphase-promoting complex-dependent catabolic process"/>
    <property type="evidence" value="ECO:0007669"/>
    <property type="project" value="TreeGrafter"/>
</dbReference>
<dbReference type="PANTHER" id="PTHR19918:SF52">
    <property type="entry name" value="PROTEIN CORTEX"/>
    <property type="match status" value="1"/>
</dbReference>
<dbReference type="PANTHER" id="PTHR19918">
    <property type="entry name" value="CELL DIVISION CYCLE 20 CDC20 FIZZY -RELATED"/>
    <property type="match status" value="1"/>
</dbReference>
<organism evidence="3 4">
    <name type="scientific">Acromyrmex heyeri</name>
    <dbReference type="NCBI Taxonomy" id="230685"/>
    <lineage>
        <taxon>Eukaryota</taxon>
        <taxon>Metazoa</taxon>
        <taxon>Ecdysozoa</taxon>
        <taxon>Arthropoda</taxon>
        <taxon>Hexapoda</taxon>
        <taxon>Insecta</taxon>
        <taxon>Pterygota</taxon>
        <taxon>Neoptera</taxon>
        <taxon>Endopterygota</taxon>
        <taxon>Hymenoptera</taxon>
        <taxon>Apocrita</taxon>
        <taxon>Aculeata</taxon>
        <taxon>Formicoidea</taxon>
        <taxon>Formicidae</taxon>
        <taxon>Myrmicinae</taxon>
        <taxon>Acromyrmex</taxon>
    </lineage>
</organism>
<gene>
    <name evidence="3" type="primary">Cort</name>
    <name evidence="3" type="ORF">G6Z77_0005970</name>
</gene>
<dbReference type="GO" id="GO:0005680">
    <property type="term" value="C:anaphase-promoting complex"/>
    <property type="evidence" value="ECO:0007669"/>
    <property type="project" value="TreeGrafter"/>
</dbReference>
<proteinExistence type="predicted"/>
<dbReference type="SUPFAM" id="SSF50978">
    <property type="entry name" value="WD40 repeat-like"/>
    <property type="match status" value="1"/>
</dbReference>
<comment type="caution">
    <text evidence="3">The sequence shown here is derived from an EMBL/GenBank/DDBJ whole genome shotgun (WGS) entry which is preliminary data.</text>
</comment>
<dbReference type="Pfam" id="PF00400">
    <property type="entry name" value="WD40"/>
    <property type="match status" value="2"/>
</dbReference>
<dbReference type="InterPro" id="IPR001680">
    <property type="entry name" value="WD40_rpt"/>
</dbReference>
<dbReference type="SMART" id="SM00320">
    <property type="entry name" value="WD40"/>
    <property type="match status" value="3"/>
</dbReference>
<dbReference type="GO" id="GO:1990757">
    <property type="term" value="F:ubiquitin ligase activator activity"/>
    <property type="evidence" value="ECO:0007669"/>
    <property type="project" value="TreeGrafter"/>
</dbReference>